<dbReference type="InterPro" id="IPR009291">
    <property type="entry name" value="Vps62"/>
</dbReference>
<dbReference type="EMBL" id="LFMY01000018">
    <property type="protein sequence ID" value="OKL55725.1"/>
    <property type="molecule type" value="Genomic_DNA"/>
</dbReference>
<evidence type="ECO:0000313" key="2">
    <source>
        <dbReference type="EMBL" id="OKL55725.1"/>
    </source>
</evidence>
<name>A0A1Q5Q798_TALAT</name>
<feature type="region of interest" description="Disordered" evidence="1">
    <location>
        <begin position="201"/>
        <end position="239"/>
    </location>
</feature>
<accession>A0A1Q5Q798</accession>
<dbReference type="OrthoDB" id="188042at2759"/>
<gene>
    <name evidence="2" type="ORF">UA08_09089</name>
</gene>
<reference evidence="2 3" key="1">
    <citation type="submission" date="2015-06" db="EMBL/GenBank/DDBJ databases">
        <title>Talaromyces atroroseus IBT 11181 draft genome.</title>
        <authorList>
            <person name="Rasmussen K.B."/>
            <person name="Rasmussen S."/>
            <person name="Petersen B."/>
            <person name="Sicheritz-Ponten T."/>
            <person name="Mortensen U.H."/>
            <person name="Thrane U."/>
        </authorList>
    </citation>
    <scope>NUCLEOTIDE SEQUENCE [LARGE SCALE GENOMIC DNA]</scope>
    <source>
        <strain evidence="2 3">IBT 11181</strain>
    </source>
</reference>
<comment type="caution">
    <text evidence="2">The sequence shown here is derived from an EMBL/GenBank/DDBJ whole genome shotgun (WGS) entry which is preliminary data.</text>
</comment>
<dbReference type="Pfam" id="PF06101">
    <property type="entry name" value="Vps62"/>
    <property type="match status" value="1"/>
</dbReference>
<evidence type="ECO:0000313" key="3">
    <source>
        <dbReference type="Proteomes" id="UP000214365"/>
    </source>
</evidence>
<evidence type="ECO:0008006" key="4">
    <source>
        <dbReference type="Google" id="ProtNLM"/>
    </source>
</evidence>
<dbReference type="PANTHER" id="PTHR48172:SF2">
    <property type="entry name" value="VACUOLAR PROTEIN SORTING PROTEIN 62"/>
    <property type="match status" value="1"/>
</dbReference>
<organism evidence="2 3">
    <name type="scientific">Talaromyces atroroseus</name>
    <dbReference type="NCBI Taxonomy" id="1441469"/>
    <lineage>
        <taxon>Eukaryota</taxon>
        <taxon>Fungi</taxon>
        <taxon>Dikarya</taxon>
        <taxon>Ascomycota</taxon>
        <taxon>Pezizomycotina</taxon>
        <taxon>Eurotiomycetes</taxon>
        <taxon>Eurotiomycetidae</taxon>
        <taxon>Eurotiales</taxon>
        <taxon>Trichocomaceae</taxon>
        <taxon>Talaromyces</taxon>
        <taxon>Talaromyces sect. Trachyspermi</taxon>
    </lineage>
</organism>
<protein>
    <recommendedName>
        <fullName evidence="4">Vacuolar protein sorting-associated protein TDA6</fullName>
    </recommendedName>
</protein>
<dbReference type="PANTHER" id="PTHR48172">
    <property type="match status" value="1"/>
</dbReference>
<keyword evidence="3" id="KW-1185">Reference proteome</keyword>
<sequence length="561" mass="64954">MARRRPVSKLIILTLSSLIAYISIISLVRAVKPSLFVWSEEDLEEAEWLATSKSWWDRKFCRFFGLCGIAHVRRDHPGSRSVKIVQDNQSLMDDRDESWRMDWTVAEDISANWTNDEKVLREIPEYVLEYAPLVHLFSGENFWPSDIAEHLVYTTPQLNYTPVQAKWKHPSLQDLNELNRWELGRYVYLTSDDDVETLPDWLGSERNVPIPQPGEPVEPEEPDHDTPGNKTPVFNDYDDRNKWYDAGGWDDPMDAESADPDAFGLKMDSEELRKRYAGKPIEPVESAEQDSEISRGRSDAPAVLVVVDKGNDVIDAFWFFFYSYNLGNTVFDVRFGNHVGDWEHTMVRFYKGHPKALFLSAHTAGEAFSYESVEKRGKRPVVYSATGTHAMYATPGIHEYVLPWGLLHDTTDRGPLWDPLYNSHYYTYDYLTDDLRASNLSPLSPTQWFYFNGHWGDKFYQLGDRRQYRFAGQYHYVNGPLGPRFKHLGRRKVCQGRFEHSCVIRNSVEEDKRLKRWVGVGVGEEPEDEDLGSIMSRRANALMMMKNHNTLSSERDSSSFR</sequence>
<dbReference type="GeneID" id="31008845"/>
<dbReference type="Proteomes" id="UP000214365">
    <property type="component" value="Unassembled WGS sequence"/>
</dbReference>
<dbReference type="STRING" id="1441469.A0A1Q5Q798"/>
<evidence type="ECO:0000256" key="1">
    <source>
        <dbReference type="SAM" id="MobiDB-lite"/>
    </source>
</evidence>
<dbReference type="AlphaFoldDB" id="A0A1Q5Q798"/>
<proteinExistence type="predicted"/>
<dbReference type="RefSeq" id="XP_020115846.1">
    <property type="nucleotide sequence ID" value="XM_020263984.1"/>
</dbReference>